<protein>
    <recommendedName>
        <fullName evidence="1">DUF8212 domain-containing protein</fullName>
    </recommendedName>
</protein>
<organism evidence="2 3">
    <name type="scientific">Grifola frondosa</name>
    <name type="common">Maitake</name>
    <name type="synonym">Polyporus frondosus</name>
    <dbReference type="NCBI Taxonomy" id="5627"/>
    <lineage>
        <taxon>Eukaryota</taxon>
        <taxon>Fungi</taxon>
        <taxon>Dikarya</taxon>
        <taxon>Basidiomycota</taxon>
        <taxon>Agaricomycotina</taxon>
        <taxon>Agaricomycetes</taxon>
        <taxon>Polyporales</taxon>
        <taxon>Grifolaceae</taxon>
        <taxon>Grifola</taxon>
    </lineage>
</organism>
<evidence type="ECO:0000259" key="1">
    <source>
        <dbReference type="Pfam" id="PF26640"/>
    </source>
</evidence>
<comment type="caution">
    <text evidence="2">The sequence shown here is derived from an EMBL/GenBank/DDBJ whole genome shotgun (WGS) entry which is preliminary data.</text>
</comment>
<keyword evidence="3" id="KW-1185">Reference proteome</keyword>
<reference evidence="2 3" key="1">
    <citation type="submission" date="2016-03" db="EMBL/GenBank/DDBJ databases">
        <title>Whole genome sequencing of Grifola frondosa 9006-11.</title>
        <authorList>
            <person name="Min B."/>
            <person name="Park H."/>
            <person name="Kim J.-G."/>
            <person name="Cho H."/>
            <person name="Oh Y.-L."/>
            <person name="Kong W.-S."/>
            <person name="Choi I.-G."/>
        </authorList>
    </citation>
    <scope>NUCLEOTIDE SEQUENCE [LARGE SCALE GENOMIC DNA]</scope>
    <source>
        <strain evidence="2 3">9006-11</strain>
    </source>
</reference>
<dbReference type="AlphaFoldDB" id="A0A1C7M9T0"/>
<sequence length="458" mass="52448">MLHLLRGTLLPPHALHCTFVSTNIITEKHRPQISVRAVPPSLLFSSAAPSHVNLLRNNVPGHHGWDSLSKDYQLLYTCELRGLRLGLDRYMLHRQANSSELSEAINSMFAWYRNSDVCYAYLDDVRTNEHDRFRNSEWFMRGWTLQELLAPTEVVFFDEDWNYIGTRGGLADKISEVTRIPRDVLLDSSKITKCSVAQRMSWAADRRTTMEEDRAYSLMGLFGIYMPAIYGERKYAFIRLQEEIMRHYNDQSIFSWNTKSGRATAHGPLAPSPSNSDRRLQPEKIHVEHSPPPSSILFDFTSRNRLVFHIPHQVISNLDVKGLAPERLWTKGQNGGMNLTITGLRDVCCGTAIFQDRRTKAAFAIILGANRVGEDDSRVAWVDIASVAYDDTVAVSHTVSKAFGTYNIEAMIKLNPIQESLWYTVSIRRRMISPRHSIEQRNVVSSFRDRKYQQALRC</sequence>
<dbReference type="PANTHER" id="PTHR10622">
    <property type="entry name" value="HET DOMAIN-CONTAINING PROTEIN"/>
    <property type="match status" value="1"/>
</dbReference>
<evidence type="ECO:0000313" key="2">
    <source>
        <dbReference type="EMBL" id="OBZ73592.1"/>
    </source>
</evidence>
<feature type="domain" description="DUF8212" evidence="1">
    <location>
        <begin position="235"/>
        <end position="353"/>
    </location>
</feature>
<accession>A0A1C7M9T0</accession>
<proteinExistence type="predicted"/>
<dbReference type="Proteomes" id="UP000092993">
    <property type="component" value="Unassembled WGS sequence"/>
</dbReference>
<evidence type="ECO:0000313" key="3">
    <source>
        <dbReference type="Proteomes" id="UP000092993"/>
    </source>
</evidence>
<dbReference type="Pfam" id="PF26640">
    <property type="entry name" value="DUF8212"/>
    <property type="match status" value="1"/>
</dbReference>
<gene>
    <name evidence="2" type="ORF">A0H81_06089</name>
</gene>
<dbReference type="InterPro" id="IPR058525">
    <property type="entry name" value="DUF8212"/>
</dbReference>
<dbReference type="EMBL" id="LUGG01000006">
    <property type="protein sequence ID" value="OBZ73592.1"/>
    <property type="molecule type" value="Genomic_DNA"/>
</dbReference>
<dbReference type="PANTHER" id="PTHR10622:SF10">
    <property type="entry name" value="HET DOMAIN-CONTAINING PROTEIN"/>
    <property type="match status" value="1"/>
</dbReference>
<name>A0A1C7M9T0_GRIFR</name>